<comment type="caution">
    <text evidence="2">The sequence shown here is derived from an EMBL/GenBank/DDBJ whole genome shotgun (WGS) entry which is preliminary data.</text>
</comment>
<dbReference type="RefSeq" id="XP_027613528.1">
    <property type="nucleotide sequence ID" value="XM_027757727.1"/>
</dbReference>
<evidence type="ECO:0000313" key="2">
    <source>
        <dbReference type="EMBL" id="GBE82615.1"/>
    </source>
</evidence>
<dbReference type="PANTHER" id="PTHR39596:SF2">
    <property type="entry name" value="HET DOMAIN PROTEIN (AFU_ORTHOLOGUE AFUA_1G17550)-RELATED"/>
    <property type="match status" value="1"/>
</dbReference>
<accession>A0A401GKC7</accession>
<name>A0A401GKC7_9APHY</name>
<dbReference type="InParanoid" id="A0A401GKC7"/>
<protein>
    <recommendedName>
        <fullName evidence="1">Heterokaryon incompatibility domain-containing protein</fullName>
    </recommendedName>
</protein>
<evidence type="ECO:0000259" key="1">
    <source>
        <dbReference type="Pfam" id="PF06985"/>
    </source>
</evidence>
<dbReference type="Pfam" id="PF06985">
    <property type="entry name" value="HET"/>
    <property type="match status" value="1"/>
</dbReference>
<evidence type="ECO:0000313" key="3">
    <source>
        <dbReference type="Proteomes" id="UP000287166"/>
    </source>
</evidence>
<dbReference type="InterPro" id="IPR010730">
    <property type="entry name" value="HET"/>
</dbReference>
<dbReference type="PANTHER" id="PTHR39596">
    <property type="match status" value="1"/>
</dbReference>
<reference evidence="2 3" key="1">
    <citation type="journal article" date="2018" name="Sci. Rep.">
        <title>Genome sequence of the cauliflower mushroom Sparassis crispa (Hanabiratake) and its association with beneficial usage.</title>
        <authorList>
            <person name="Kiyama R."/>
            <person name="Furutani Y."/>
            <person name="Kawaguchi K."/>
            <person name="Nakanishi T."/>
        </authorList>
    </citation>
    <scope>NUCLEOTIDE SEQUENCE [LARGE SCALE GENOMIC DNA]</scope>
</reference>
<dbReference type="AlphaFoldDB" id="A0A401GKC7"/>
<keyword evidence="3" id="KW-1185">Reference proteome</keyword>
<dbReference type="Proteomes" id="UP000287166">
    <property type="component" value="Unassembled WGS sequence"/>
</dbReference>
<dbReference type="EMBL" id="BFAD01000004">
    <property type="protein sequence ID" value="GBE82615.1"/>
    <property type="molecule type" value="Genomic_DNA"/>
</dbReference>
<sequence length="839" mass="93892">MGNRTPLCYLRLAHDQHIHTCESKSHLLDHKVSSIRAVCLLVALEKHNSSSQHHRSSHNGRAERLLTLLWFRYSVVYMKAFPPDQYLEPNRYKHIYPSTQVPHLACVAPYDTLGFPDFPARIGWEVLEYKQGQEIRLHRLDQQEASTGEQISLLQEWLFFGVLGEMFGICDMSLDVSHFVHSKIVSTAPLKEFTASWAGRLGTVDRAILDARSRRMHGYLDVMDDFMFGWHPRQLSFDEAQVLHSIVMARSFCHSMFLWYLPENSSDVALYNYTPFGPSCSITLEKGAVRHLLDRGWCKSDVSMLCSAGIGETIFLITALERSATTVDHSECTDTVCNADCLDEETYVTRHVRLGCTCPHIQVDGGVVATILANGGVPRIRVPKISTSDEDIHIEVVDDGPYVAISHVWSHGLGNPRDNALPQCQLSYIAASISLLDSNKCASPSVWIDTLCIPVDPALREHRKTAITRLGKIFSEAYQVLVLDAELEKASVRCSIIEQGLRILCSDWMRRLWTLQEAVFVQNSGRDKLYFQFADGVVAHSSLDVEQNEASPHRNNIHVVHGLHGVLRALEDRIPRSFSPSQHSLEDPEPTERPIYKLARMSGSLQYRATSKAEDEPVCLASLLGLDVRSVLVHSSSAKRMRQLYLLIGTFPATIIFTTGRSALRFNDGARLQERGFRWAPASYLSHQASFQFRNVAMASVDSEGLHASYGLFTSQPRLFRECLFIGCSDGGIVYRISGSPDDDDPPPRVWLDVCASFGQVSRAALIFDDSSPDDSFRVAVVSIQGDNAGVLHATILARGWNMNYIDGEPDEHTIAKLRDASGIVNGEFTASDQRWCIT</sequence>
<organism evidence="2 3">
    <name type="scientific">Sparassis crispa</name>
    <dbReference type="NCBI Taxonomy" id="139825"/>
    <lineage>
        <taxon>Eukaryota</taxon>
        <taxon>Fungi</taxon>
        <taxon>Dikarya</taxon>
        <taxon>Basidiomycota</taxon>
        <taxon>Agaricomycotina</taxon>
        <taxon>Agaricomycetes</taxon>
        <taxon>Polyporales</taxon>
        <taxon>Sparassidaceae</taxon>
        <taxon>Sparassis</taxon>
    </lineage>
</organism>
<dbReference type="GeneID" id="38779532"/>
<proteinExistence type="predicted"/>
<dbReference type="OrthoDB" id="2426273at2759"/>
<dbReference type="STRING" id="139825.A0A401GKC7"/>
<gene>
    <name evidence="2" type="ORF">SCP_0410000</name>
</gene>
<feature type="domain" description="Heterokaryon incompatibility" evidence="1">
    <location>
        <begin position="402"/>
        <end position="487"/>
    </location>
</feature>